<reference evidence="2" key="1">
    <citation type="submission" date="2022-02" db="EMBL/GenBank/DDBJ databases">
        <title>Corynebacterium sp. from urogenital microbiome.</title>
        <authorList>
            <person name="Cappelli E.A."/>
            <person name="Ribeiro T.G."/>
            <person name="Peixe L."/>
        </authorList>
    </citation>
    <scope>NUCLEOTIDE SEQUENCE</scope>
    <source>
        <strain evidence="2">C8Ua_174</strain>
    </source>
</reference>
<dbReference type="RefSeq" id="WP_269944106.1">
    <property type="nucleotide sequence ID" value="NZ_JAKMUT010000002.1"/>
</dbReference>
<dbReference type="PANTHER" id="PTHR35335:SF1">
    <property type="entry name" value="UPF0716 PROTEIN FXSA"/>
    <property type="match status" value="1"/>
</dbReference>
<dbReference type="GO" id="GO:0016020">
    <property type="term" value="C:membrane"/>
    <property type="evidence" value="ECO:0007669"/>
    <property type="project" value="InterPro"/>
</dbReference>
<evidence type="ECO:0000313" key="3">
    <source>
        <dbReference type="Proteomes" id="UP001146469"/>
    </source>
</evidence>
<dbReference type="Proteomes" id="UP001146469">
    <property type="component" value="Unassembled WGS sequence"/>
</dbReference>
<keyword evidence="3" id="KW-1185">Reference proteome</keyword>
<accession>A0A9X3LJH8</accession>
<dbReference type="InterPro" id="IPR007313">
    <property type="entry name" value="FxsA"/>
</dbReference>
<dbReference type="NCBIfam" id="NF008528">
    <property type="entry name" value="PRK11463.1-2"/>
    <property type="match status" value="1"/>
</dbReference>
<keyword evidence="1" id="KW-0472">Membrane</keyword>
<name>A0A9X3LJH8_9CORY</name>
<comment type="caution">
    <text evidence="2">The sequence shown here is derived from an EMBL/GenBank/DDBJ whole genome shotgun (WGS) entry which is preliminary data.</text>
</comment>
<keyword evidence="1" id="KW-0812">Transmembrane</keyword>
<dbReference type="EMBL" id="JAKMUT010000002">
    <property type="protein sequence ID" value="MCZ9289020.1"/>
    <property type="molecule type" value="Genomic_DNA"/>
</dbReference>
<dbReference type="Pfam" id="PF04186">
    <property type="entry name" value="FxsA"/>
    <property type="match status" value="1"/>
</dbReference>
<protein>
    <submittedName>
        <fullName evidence="2">FxsA family protein</fullName>
    </submittedName>
</protein>
<organism evidence="2 3">
    <name type="scientific">Corynebacterium evansiae</name>
    <dbReference type="NCBI Taxonomy" id="2913499"/>
    <lineage>
        <taxon>Bacteria</taxon>
        <taxon>Bacillati</taxon>
        <taxon>Actinomycetota</taxon>
        <taxon>Actinomycetes</taxon>
        <taxon>Mycobacteriales</taxon>
        <taxon>Corynebacteriaceae</taxon>
        <taxon>Corynebacterium</taxon>
    </lineage>
</organism>
<evidence type="ECO:0000313" key="2">
    <source>
        <dbReference type="EMBL" id="MCZ9289020.1"/>
    </source>
</evidence>
<dbReference type="PANTHER" id="PTHR35335">
    <property type="entry name" value="UPF0716 PROTEIN FXSA"/>
    <property type="match status" value="1"/>
</dbReference>
<keyword evidence="1" id="KW-1133">Transmembrane helix</keyword>
<sequence length="145" mass="15850">MQFLPAVYLVVEIIAFILLGVWIGWGWALLILLGLFVLGIAVATWQMRELTVRALQQKDHPGELTADMALSMVGAVGVAVPGIVSSFFGIFFLIPPTRSLIRKMLGQAARRSLERFGVTTYSRVSHIQNSGGWGDVIDHRAGENG</sequence>
<evidence type="ECO:0000256" key="1">
    <source>
        <dbReference type="SAM" id="Phobius"/>
    </source>
</evidence>
<feature type="transmembrane region" description="Helical" evidence="1">
    <location>
        <begin position="68"/>
        <end position="94"/>
    </location>
</feature>
<proteinExistence type="predicted"/>
<feature type="transmembrane region" description="Helical" evidence="1">
    <location>
        <begin position="6"/>
        <end position="23"/>
    </location>
</feature>
<feature type="transmembrane region" description="Helical" evidence="1">
    <location>
        <begin position="30"/>
        <end position="48"/>
    </location>
</feature>
<dbReference type="AlphaFoldDB" id="A0A9X3LJH8"/>
<gene>
    <name evidence="2" type="ORF">L8V00_02180</name>
</gene>